<evidence type="ECO:0000313" key="8">
    <source>
        <dbReference type="Proteomes" id="UP000032726"/>
    </source>
</evidence>
<dbReference type="EMBL" id="CP011071">
    <property type="protein sequence ID" value="AKA34988.1"/>
    <property type="molecule type" value="Genomic_DNA"/>
</dbReference>
<keyword evidence="2 5" id="KW-0812">Transmembrane</keyword>
<dbReference type="InterPro" id="IPR051533">
    <property type="entry name" value="WaaL-like"/>
</dbReference>
<feature type="transmembrane region" description="Helical" evidence="5">
    <location>
        <begin position="107"/>
        <end position="128"/>
    </location>
</feature>
<organism evidence="7 8">
    <name type="scientific">Flagellimonas lutaonensis</name>
    <dbReference type="NCBI Taxonomy" id="516051"/>
    <lineage>
        <taxon>Bacteria</taxon>
        <taxon>Pseudomonadati</taxon>
        <taxon>Bacteroidota</taxon>
        <taxon>Flavobacteriia</taxon>
        <taxon>Flavobacteriales</taxon>
        <taxon>Flavobacteriaceae</taxon>
        <taxon>Flagellimonas</taxon>
    </lineage>
</organism>
<feature type="transmembrane region" description="Helical" evidence="5">
    <location>
        <begin position="209"/>
        <end position="225"/>
    </location>
</feature>
<dbReference type="AlphaFoldDB" id="A0A0D5YSZ9"/>
<evidence type="ECO:0000256" key="3">
    <source>
        <dbReference type="ARBA" id="ARBA00022989"/>
    </source>
</evidence>
<evidence type="ECO:0000256" key="2">
    <source>
        <dbReference type="ARBA" id="ARBA00022692"/>
    </source>
</evidence>
<accession>A0A0D5YSZ9</accession>
<feature type="transmembrane region" description="Helical" evidence="5">
    <location>
        <begin position="76"/>
        <end position="95"/>
    </location>
</feature>
<sequence>MKTLFRILIAFYVLSIFFLEISLVPNRIFLVLVVLASFLAKRRANSWNIKYQGTIPLIFFIVPSIFLLFQQCASNFVLLNSIIPLFFIIYYLNIGESIELRRWIYDNLVYSVIVVFFVSLLGSAYAVVETAKSGVTPEGYYWWNEFTHKGLMSTLKVHPTYMAMFILSAICATIEKIRLKERGRAILLDSSVLFVLVLFLFLVSAKISYLALLFILLFAISQYFLSGRKTKALLLLLLIISIGMMAWNFFPSIGDRVKSDLRDFKEAEYQIKNKSKASERIFIWKACLEYLSNNPMGSFCSDEKELVSKYFEGNFQGEPKNAHNNFLEYSLMYGVIGGLILIAFVIYAFYLSFRFKQNMLFYEAMVFFVISLTESTLVRELGVIHFAVFLQMHLVQNSLKLNR</sequence>
<feature type="transmembrane region" description="Helical" evidence="5">
    <location>
        <begin position="360"/>
        <end position="377"/>
    </location>
</feature>
<feature type="transmembrane region" description="Helical" evidence="5">
    <location>
        <begin position="6"/>
        <end position="39"/>
    </location>
</feature>
<feature type="transmembrane region" description="Helical" evidence="5">
    <location>
        <begin position="51"/>
        <end position="70"/>
    </location>
</feature>
<dbReference type="Proteomes" id="UP000032726">
    <property type="component" value="Chromosome"/>
</dbReference>
<feature type="transmembrane region" description="Helical" evidence="5">
    <location>
        <begin position="232"/>
        <end position="250"/>
    </location>
</feature>
<dbReference type="InterPro" id="IPR007016">
    <property type="entry name" value="O-antigen_ligase-rel_domated"/>
</dbReference>
<feature type="transmembrane region" description="Helical" evidence="5">
    <location>
        <begin position="157"/>
        <end position="174"/>
    </location>
</feature>
<keyword evidence="8" id="KW-1185">Reference proteome</keyword>
<evidence type="ECO:0000256" key="1">
    <source>
        <dbReference type="ARBA" id="ARBA00004141"/>
    </source>
</evidence>
<evidence type="ECO:0000259" key="6">
    <source>
        <dbReference type="Pfam" id="PF04932"/>
    </source>
</evidence>
<dbReference type="GO" id="GO:0016020">
    <property type="term" value="C:membrane"/>
    <property type="evidence" value="ECO:0007669"/>
    <property type="project" value="UniProtKB-SubCell"/>
</dbReference>
<feature type="domain" description="O-antigen ligase-related" evidence="6">
    <location>
        <begin position="192"/>
        <end position="342"/>
    </location>
</feature>
<feature type="transmembrane region" description="Helical" evidence="5">
    <location>
        <begin position="331"/>
        <end position="353"/>
    </location>
</feature>
<evidence type="ECO:0000256" key="5">
    <source>
        <dbReference type="SAM" id="Phobius"/>
    </source>
</evidence>
<dbReference type="OrthoDB" id="1449066at2"/>
<gene>
    <name evidence="7" type="ORF">VC82_1360</name>
</gene>
<dbReference type="KEGG" id="mlt:VC82_1360"/>
<reference evidence="7 8" key="1">
    <citation type="submission" date="2015-03" db="EMBL/GenBank/DDBJ databases">
        <title>Complete genome sequence of Muricauda lutaonensis CC-HSB-11T, isolated from a coastal hot spring.</title>
        <authorList>
            <person name="Kim K.M."/>
        </authorList>
    </citation>
    <scope>NUCLEOTIDE SEQUENCE [LARGE SCALE GENOMIC DNA]</scope>
    <source>
        <strain evidence="7 8">CC-HSB-11</strain>
    </source>
</reference>
<evidence type="ECO:0000313" key="7">
    <source>
        <dbReference type="EMBL" id="AKA34988.1"/>
    </source>
</evidence>
<dbReference type="HOGENOM" id="CLU_682993_0_0_10"/>
<evidence type="ECO:0000256" key="4">
    <source>
        <dbReference type="ARBA" id="ARBA00023136"/>
    </source>
</evidence>
<keyword evidence="3 5" id="KW-1133">Transmembrane helix</keyword>
<comment type="subcellular location">
    <subcellularLocation>
        <location evidence="1">Membrane</location>
        <topology evidence="1">Multi-pass membrane protein</topology>
    </subcellularLocation>
</comment>
<proteinExistence type="predicted"/>
<dbReference type="STRING" id="516051.VC82_1360"/>
<dbReference type="RefSeq" id="WP_045801696.1">
    <property type="nucleotide sequence ID" value="NZ_CP011071.1"/>
</dbReference>
<name>A0A0D5YSZ9_9FLAO</name>
<protein>
    <recommendedName>
        <fullName evidence="6">O-antigen ligase-related domain-containing protein</fullName>
    </recommendedName>
</protein>
<keyword evidence="4 5" id="KW-0472">Membrane</keyword>
<feature type="transmembrane region" description="Helical" evidence="5">
    <location>
        <begin position="186"/>
        <end position="203"/>
    </location>
</feature>
<dbReference type="Pfam" id="PF04932">
    <property type="entry name" value="Wzy_C"/>
    <property type="match status" value="1"/>
</dbReference>
<dbReference type="PANTHER" id="PTHR37422:SF13">
    <property type="entry name" value="LIPOPOLYSACCHARIDE BIOSYNTHESIS PROTEIN PA4999-RELATED"/>
    <property type="match status" value="1"/>
</dbReference>
<dbReference type="PANTHER" id="PTHR37422">
    <property type="entry name" value="TEICHURONIC ACID BIOSYNTHESIS PROTEIN TUAE"/>
    <property type="match status" value="1"/>
</dbReference>